<name>B1JC04_PSEPW</name>
<feature type="region of interest" description="Disordered" evidence="9">
    <location>
        <begin position="41"/>
        <end position="60"/>
    </location>
</feature>
<dbReference type="PRINTS" id="PR00866">
    <property type="entry name" value="RNADNAPOLMS"/>
</dbReference>
<dbReference type="Pfam" id="PF00078">
    <property type="entry name" value="RVT_1"/>
    <property type="match status" value="1"/>
</dbReference>
<evidence type="ECO:0000256" key="5">
    <source>
        <dbReference type="ARBA" id="ARBA00022842"/>
    </source>
</evidence>
<evidence type="ECO:0000313" key="11">
    <source>
        <dbReference type="EMBL" id="ACA74080.1"/>
    </source>
</evidence>
<evidence type="ECO:0000256" key="9">
    <source>
        <dbReference type="SAM" id="MobiDB-lite"/>
    </source>
</evidence>
<dbReference type="InterPro" id="IPR000123">
    <property type="entry name" value="Reverse_transcriptase_msDNA"/>
</dbReference>
<dbReference type="InterPro" id="IPR000477">
    <property type="entry name" value="RT_dom"/>
</dbReference>
<keyword evidence="2" id="KW-0808">Transferase</keyword>
<reference evidence="11" key="1">
    <citation type="submission" date="2008-02" db="EMBL/GenBank/DDBJ databases">
        <title>Complete sequence of Psuedomonas putida W619.</title>
        <authorList>
            <consortium name="US DOE Joint Genome Institute"/>
            <person name="Copeland A."/>
            <person name="Lucas S."/>
            <person name="Lapidus A."/>
            <person name="Barry K."/>
            <person name="Detter J.C."/>
            <person name="Glavina del Rio T."/>
            <person name="Dalin E."/>
            <person name="Tice H."/>
            <person name="Pitluck S."/>
            <person name="Chain P."/>
            <person name="Malfatti S."/>
            <person name="Shin M."/>
            <person name="Vergez L."/>
            <person name="Schmutz J."/>
            <person name="Larimer F."/>
            <person name="Land M."/>
            <person name="Hauser L."/>
            <person name="Kyrpides N."/>
            <person name="Kim E."/>
            <person name="Taghavi S."/>
            <person name="Vangronsveld D."/>
            <person name="van der Lelie D."/>
            <person name="Richardson P."/>
        </authorList>
    </citation>
    <scope>NUCLEOTIDE SEQUENCE</scope>
    <source>
        <strain evidence="11">W619</strain>
    </source>
</reference>
<sequence>MKAPLYPHKPIHSIRALALALGESEALLERLAARADRMYRHVPQEKKVKPGQPPETRDTYDAHEPLKRIQRKLVDRVLSKAIFPTYLHGGIRDCKSPRSIHSNAAVHAGARFVILQDIRNFYPSISKSHVHAMFRGLFGFGAGVAELLSSLCTRSGSTPQGASTSGYIANLVFWDVEPKVVSDLSGKGFQYSRFADDITISCTREPEADELTGIVSAITGMLASKGCHQKRSKLHVRIRGQALKSEGTTFQPITVTGLSIFNASPGLTKSERKRIRSAVRELELSSETTSNWVELEPMYHRAMGRVGRLLACAHPDGESLKVRLNLIKRSYEKPLLERYQQEIVEQSAREINNVSCARTLPSQPTEPVDSPPWE</sequence>
<evidence type="ECO:0000256" key="8">
    <source>
        <dbReference type="ARBA" id="ARBA00048173"/>
    </source>
</evidence>
<dbReference type="InterPro" id="IPR051083">
    <property type="entry name" value="GrpII_Intron_Splice-Mob/Def"/>
</dbReference>
<accession>B1JC04</accession>
<comment type="similarity">
    <text evidence="7">Belongs to the bacterial reverse transcriptase family.</text>
</comment>
<keyword evidence="5" id="KW-0460">Magnesium</keyword>
<dbReference type="KEGG" id="ppw:PputW619_3598"/>
<keyword evidence="3" id="KW-0548">Nucleotidyltransferase</keyword>
<evidence type="ECO:0000256" key="4">
    <source>
        <dbReference type="ARBA" id="ARBA00022723"/>
    </source>
</evidence>
<keyword evidence="4" id="KW-0479">Metal-binding</keyword>
<evidence type="ECO:0000256" key="7">
    <source>
        <dbReference type="ARBA" id="ARBA00034120"/>
    </source>
</evidence>
<evidence type="ECO:0000256" key="6">
    <source>
        <dbReference type="ARBA" id="ARBA00022918"/>
    </source>
</evidence>
<evidence type="ECO:0000256" key="3">
    <source>
        <dbReference type="ARBA" id="ARBA00022695"/>
    </source>
</evidence>
<protein>
    <recommendedName>
        <fullName evidence="1">RNA-directed DNA polymerase</fullName>
        <ecNumber evidence="1">2.7.7.49</ecNumber>
    </recommendedName>
</protein>
<dbReference type="GO" id="GO:0003723">
    <property type="term" value="F:RNA binding"/>
    <property type="evidence" value="ECO:0007669"/>
    <property type="project" value="InterPro"/>
</dbReference>
<dbReference type="AlphaFoldDB" id="B1JC04"/>
<evidence type="ECO:0000256" key="2">
    <source>
        <dbReference type="ARBA" id="ARBA00022679"/>
    </source>
</evidence>
<dbReference type="CDD" id="cd03487">
    <property type="entry name" value="RT_Bac_retron_II"/>
    <property type="match status" value="1"/>
</dbReference>
<dbReference type="PANTHER" id="PTHR34047">
    <property type="entry name" value="NUCLEAR INTRON MATURASE 1, MITOCHONDRIAL-RELATED"/>
    <property type="match status" value="1"/>
</dbReference>
<dbReference type="HOGENOM" id="CLU_028398_1_0_6"/>
<dbReference type="EMBL" id="CP000949">
    <property type="protein sequence ID" value="ACA74080.1"/>
    <property type="molecule type" value="Genomic_DNA"/>
</dbReference>
<dbReference type="eggNOG" id="COG3344">
    <property type="taxonomic scope" value="Bacteria"/>
</dbReference>
<organism evidence="11">
    <name type="scientific">Pseudomonas putida (strain W619)</name>
    <dbReference type="NCBI Taxonomy" id="390235"/>
    <lineage>
        <taxon>Bacteria</taxon>
        <taxon>Pseudomonadati</taxon>
        <taxon>Pseudomonadota</taxon>
        <taxon>Gammaproteobacteria</taxon>
        <taxon>Pseudomonadales</taxon>
        <taxon>Pseudomonadaceae</taxon>
        <taxon>Pseudomonas</taxon>
    </lineage>
</organism>
<dbReference type="OrthoDB" id="7055795at2"/>
<dbReference type="GO" id="GO:0046872">
    <property type="term" value="F:metal ion binding"/>
    <property type="evidence" value="ECO:0007669"/>
    <property type="project" value="UniProtKB-KW"/>
</dbReference>
<keyword evidence="6 11" id="KW-0695">RNA-directed DNA polymerase</keyword>
<evidence type="ECO:0000259" key="10">
    <source>
        <dbReference type="PROSITE" id="PS50878"/>
    </source>
</evidence>
<gene>
    <name evidence="11" type="ordered locus">PputW619_3598</name>
</gene>
<feature type="domain" description="Reverse transcriptase" evidence="10">
    <location>
        <begin position="1"/>
        <end position="260"/>
    </location>
</feature>
<evidence type="ECO:0000256" key="1">
    <source>
        <dbReference type="ARBA" id="ARBA00012493"/>
    </source>
</evidence>
<dbReference type="PROSITE" id="PS50878">
    <property type="entry name" value="RT_POL"/>
    <property type="match status" value="1"/>
</dbReference>
<comment type="catalytic activity">
    <reaction evidence="8">
        <text>DNA(n) + a 2'-deoxyribonucleoside 5'-triphosphate = DNA(n+1) + diphosphate</text>
        <dbReference type="Rhea" id="RHEA:22508"/>
        <dbReference type="Rhea" id="RHEA-COMP:17339"/>
        <dbReference type="Rhea" id="RHEA-COMP:17340"/>
        <dbReference type="ChEBI" id="CHEBI:33019"/>
        <dbReference type="ChEBI" id="CHEBI:61560"/>
        <dbReference type="ChEBI" id="CHEBI:173112"/>
        <dbReference type="EC" id="2.7.7.49"/>
    </reaction>
</comment>
<dbReference type="PANTHER" id="PTHR34047:SF7">
    <property type="entry name" value="RNA-DIRECTED DNA POLYMERASE"/>
    <property type="match status" value="1"/>
</dbReference>
<proteinExistence type="inferred from homology"/>
<dbReference type="GO" id="GO:0003964">
    <property type="term" value="F:RNA-directed DNA polymerase activity"/>
    <property type="evidence" value="ECO:0007669"/>
    <property type="project" value="UniProtKB-KW"/>
</dbReference>
<dbReference type="EC" id="2.7.7.49" evidence="1"/>